<feature type="compositionally biased region" description="Basic residues" evidence="1">
    <location>
        <begin position="173"/>
        <end position="199"/>
    </location>
</feature>
<feature type="compositionally biased region" description="Basic and acidic residues" evidence="1">
    <location>
        <begin position="340"/>
        <end position="351"/>
    </location>
</feature>
<sequence length="635" mass="70527">MYISSYFFSQFTSSSFTYIFKIFTYFFVSAFSAQLKTYTLLFVESTTTDASQGLTTSEEASRRRSNQSHHDQSRKQQDLKSRNRESKTASGVESRATADIIAHFFEDERIPKTDRRQEHQPRDDVESRVDSAHSSGKQPEKQDVRRKKETPENHREPRSSSRGTKKPGSPPRSPRRRHSTSRSRRRHHSPSRSPSRRQKSVNPSRRDTPRRAKKNEQVRSRSVDVDKKRPIRDQRPSARDRGNLRGRVSTGTSSDGKPGFVKKWVEQLDEGKGNLSSGLKVGQRSEGIDQKRNTSKGWASTENDAGGLDSAKSKLQADTNTMSGFFDGFKGSFLNLVGSDEQKEKNPKEAGEIGWGEDTGRSHRKAPDDSGSLGFLGDLKQSLSLSWDKDGKIQEDRNRAAPFIGSFAGGEDGGNQEHGEAGGVNSILRSFGGRQQKDKPGPALISTEMGAWAKGEDGGRASAGTDKEPVGFLRSLGQTFGVSPDESKQQDTGSIFSNILGSSERRGGIHEETPAWTDDIKAFIFGSREDEDAGEDDKARADLNILKVFGKKDDKERGDGEMRISDMSPEMLSQMSERRGQKAEEESSFWNFLGIGGSDDRDPATTNSSRAAGRQGDNPTRRGDNPVRDFFVDLF</sequence>
<feature type="compositionally biased region" description="Basic and acidic residues" evidence="1">
    <location>
        <begin position="204"/>
        <end position="243"/>
    </location>
</feature>
<feature type="region of interest" description="Disordered" evidence="1">
    <location>
        <begin position="403"/>
        <end position="468"/>
    </location>
</feature>
<feature type="region of interest" description="Disordered" evidence="1">
    <location>
        <begin position="340"/>
        <end position="373"/>
    </location>
</feature>
<feature type="compositionally biased region" description="Basic and acidic residues" evidence="1">
    <location>
        <begin position="550"/>
        <end position="564"/>
    </location>
</feature>
<evidence type="ECO:0000256" key="1">
    <source>
        <dbReference type="SAM" id="MobiDB-lite"/>
    </source>
</evidence>
<accession>A0A9J7NAG1</accession>
<keyword evidence="2" id="KW-1185">Reference proteome</keyword>
<organism evidence="2 3">
    <name type="scientific">Branchiostoma floridae</name>
    <name type="common">Florida lancelet</name>
    <name type="synonym">Amphioxus</name>
    <dbReference type="NCBI Taxonomy" id="7739"/>
    <lineage>
        <taxon>Eukaryota</taxon>
        <taxon>Metazoa</taxon>
        <taxon>Chordata</taxon>
        <taxon>Cephalochordata</taxon>
        <taxon>Leptocardii</taxon>
        <taxon>Amphioxiformes</taxon>
        <taxon>Branchiostomatidae</taxon>
        <taxon>Branchiostoma</taxon>
    </lineage>
</organism>
<name>A0A9J7NAG1_BRAFL</name>
<evidence type="ECO:0000313" key="2">
    <source>
        <dbReference type="Proteomes" id="UP000001554"/>
    </source>
</evidence>
<reference evidence="3" key="2">
    <citation type="submission" date="2025-08" db="UniProtKB">
        <authorList>
            <consortium name="RefSeq"/>
        </authorList>
    </citation>
    <scope>IDENTIFICATION</scope>
    <source>
        <strain evidence="3">S238N-H82</strain>
        <tissue evidence="3">Testes</tissue>
    </source>
</reference>
<feature type="region of interest" description="Disordered" evidence="1">
    <location>
        <begin position="51"/>
        <end position="310"/>
    </location>
</feature>
<feature type="compositionally biased region" description="Basic and acidic residues" evidence="1">
    <location>
        <begin position="619"/>
        <end position="635"/>
    </location>
</feature>
<feature type="compositionally biased region" description="Basic and acidic residues" evidence="1">
    <location>
        <begin position="104"/>
        <end position="131"/>
    </location>
</feature>
<dbReference type="Proteomes" id="UP000001554">
    <property type="component" value="Chromosome 14"/>
</dbReference>
<feature type="compositionally biased region" description="Basic and acidic residues" evidence="1">
    <location>
        <begin position="149"/>
        <end position="159"/>
    </location>
</feature>
<feature type="compositionally biased region" description="Basic and acidic residues" evidence="1">
    <location>
        <begin position="263"/>
        <end position="272"/>
    </location>
</feature>
<dbReference type="OrthoDB" id="10055950at2759"/>
<dbReference type="RefSeq" id="XP_035696724.1">
    <property type="nucleotide sequence ID" value="XM_035840831.1"/>
</dbReference>
<proteinExistence type="predicted"/>
<dbReference type="GeneID" id="118430120"/>
<feature type="compositionally biased region" description="Basic and acidic residues" evidence="1">
    <location>
        <begin position="68"/>
        <end position="87"/>
    </location>
</feature>
<dbReference type="KEGG" id="bfo:118430120"/>
<reference evidence="2" key="1">
    <citation type="journal article" date="2020" name="Nat. Ecol. Evol.">
        <title>Deeply conserved synteny resolves early events in vertebrate evolution.</title>
        <authorList>
            <person name="Simakov O."/>
            <person name="Marletaz F."/>
            <person name="Yue J.X."/>
            <person name="O'Connell B."/>
            <person name="Jenkins J."/>
            <person name="Brandt A."/>
            <person name="Calef R."/>
            <person name="Tung C.H."/>
            <person name="Huang T.K."/>
            <person name="Schmutz J."/>
            <person name="Satoh N."/>
            <person name="Yu J.K."/>
            <person name="Putnam N.H."/>
            <person name="Green R.E."/>
            <person name="Rokhsar D.S."/>
        </authorList>
    </citation>
    <scope>NUCLEOTIDE SEQUENCE [LARGE SCALE GENOMIC DNA]</scope>
    <source>
        <strain evidence="2">S238N-H82</strain>
    </source>
</reference>
<feature type="region of interest" description="Disordered" evidence="1">
    <location>
        <begin position="550"/>
        <end position="635"/>
    </location>
</feature>
<feature type="compositionally biased region" description="Basic and acidic residues" evidence="1">
    <location>
        <begin position="454"/>
        <end position="468"/>
    </location>
</feature>
<feature type="compositionally biased region" description="Basic and acidic residues" evidence="1">
    <location>
        <begin position="576"/>
        <end position="585"/>
    </location>
</feature>
<dbReference type="AlphaFoldDB" id="A0A9J7NAG1"/>
<protein>
    <submittedName>
        <fullName evidence="3">Uncharacterized protein LOC118430120</fullName>
    </submittedName>
</protein>
<gene>
    <name evidence="3" type="primary">LOC118430120</name>
</gene>
<evidence type="ECO:0000313" key="3">
    <source>
        <dbReference type="RefSeq" id="XP_035696724.1"/>
    </source>
</evidence>
<feature type="compositionally biased region" description="Basic and acidic residues" evidence="1">
    <location>
        <begin position="358"/>
        <end position="368"/>
    </location>
</feature>